<dbReference type="Proteomes" id="UP001157502">
    <property type="component" value="Chromosome 3"/>
</dbReference>
<protein>
    <submittedName>
        <fullName evidence="1">Uncharacterized protein</fullName>
    </submittedName>
</protein>
<accession>A0ACC2HCI6</accession>
<evidence type="ECO:0000313" key="2">
    <source>
        <dbReference type="Proteomes" id="UP001157502"/>
    </source>
</evidence>
<reference evidence="1" key="1">
    <citation type="submission" date="2021-05" db="EMBL/GenBank/DDBJ databases">
        <authorList>
            <person name="Pan Q."/>
            <person name="Jouanno E."/>
            <person name="Zahm M."/>
            <person name="Klopp C."/>
            <person name="Cabau C."/>
            <person name="Louis A."/>
            <person name="Berthelot C."/>
            <person name="Parey E."/>
            <person name="Roest Crollius H."/>
            <person name="Montfort J."/>
            <person name="Robinson-Rechavi M."/>
            <person name="Bouchez O."/>
            <person name="Lampietro C."/>
            <person name="Lopez Roques C."/>
            <person name="Donnadieu C."/>
            <person name="Postlethwait J."/>
            <person name="Bobe J."/>
            <person name="Dillon D."/>
            <person name="Chandos A."/>
            <person name="von Hippel F."/>
            <person name="Guiguen Y."/>
        </authorList>
    </citation>
    <scope>NUCLEOTIDE SEQUENCE</scope>
    <source>
        <strain evidence="1">YG-Jan2019</strain>
    </source>
</reference>
<comment type="caution">
    <text evidence="1">The sequence shown here is derived from an EMBL/GenBank/DDBJ whole genome shotgun (WGS) entry which is preliminary data.</text>
</comment>
<organism evidence="1 2">
    <name type="scientific">Dallia pectoralis</name>
    <name type="common">Alaska blackfish</name>
    <dbReference type="NCBI Taxonomy" id="75939"/>
    <lineage>
        <taxon>Eukaryota</taxon>
        <taxon>Metazoa</taxon>
        <taxon>Chordata</taxon>
        <taxon>Craniata</taxon>
        <taxon>Vertebrata</taxon>
        <taxon>Euteleostomi</taxon>
        <taxon>Actinopterygii</taxon>
        <taxon>Neopterygii</taxon>
        <taxon>Teleostei</taxon>
        <taxon>Protacanthopterygii</taxon>
        <taxon>Esociformes</taxon>
        <taxon>Umbridae</taxon>
        <taxon>Dallia</taxon>
    </lineage>
</organism>
<proteinExistence type="predicted"/>
<gene>
    <name evidence="1" type="ORF">DPEC_G00032020</name>
</gene>
<keyword evidence="2" id="KW-1185">Reference proteome</keyword>
<name>A0ACC2HCI6_DALPE</name>
<evidence type="ECO:0000313" key="1">
    <source>
        <dbReference type="EMBL" id="KAJ8013651.1"/>
    </source>
</evidence>
<dbReference type="EMBL" id="CM055730">
    <property type="protein sequence ID" value="KAJ8013651.1"/>
    <property type="molecule type" value="Genomic_DNA"/>
</dbReference>
<sequence length="76" mass="8529">MNVTVKHPLRVCHHERIVVAGSCNGLDQGYSITNSVGPDFQIEKADNLIRGPLYRSTGFRSRHTGCGLLRSNKHRR</sequence>